<protein>
    <submittedName>
        <fullName evidence="1">Uncharacterized protein</fullName>
    </submittedName>
</protein>
<name>A0AAE0FTZ6_9CHLO</name>
<comment type="caution">
    <text evidence="1">The sequence shown here is derived from an EMBL/GenBank/DDBJ whole genome shotgun (WGS) entry which is preliminary data.</text>
</comment>
<accession>A0AAE0FTZ6</accession>
<evidence type="ECO:0000313" key="1">
    <source>
        <dbReference type="EMBL" id="KAK3265964.1"/>
    </source>
</evidence>
<sequence length="89" mass="9989">RRATASKKLTEPVEMKALERASGVAVMLMEFLNISVQQVDLEAEMSKYAKKINMSKKMGKMRKATNMLIQLKSEQDGVELYSDLAGYAD</sequence>
<dbReference type="EMBL" id="LGRX02013551">
    <property type="protein sequence ID" value="KAK3265964.1"/>
    <property type="molecule type" value="Genomic_DNA"/>
</dbReference>
<proteinExistence type="predicted"/>
<organism evidence="1 2">
    <name type="scientific">Cymbomonas tetramitiformis</name>
    <dbReference type="NCBI Taxonomy" id="36881"/>
    <lineage>
        <taxon>Eukaryota</taxon>
        <taxon>Viridiplantae</taxon>
        <taxon>Chlorophyta</taxon>
        <taxon>Pyramimonadophyceae</taxon>
        <taxon>Pyramimonadales</taxon>
        <taxon>Pyramimonadaceae</taxon>
        <taxon>Cymbomonas</taxon>
    </lineage>
</organism>
<feature type="non-terminal residue" evidence="1">
    <location>
        <position position="1"/>
    </location>
</feature>
<keyword evidence="2" id="KW-1185">Reference proteome</keyword>
<dbReference type="Proteomes" id="UP001190700">
    <property type="component" value="Unassembled WGS sequence"/>
</dbReference>
<dbReference type="AlphaFoldDB" id="A0AAE0FTZ6"/>
<evidence type="ECO:0000313" key="2">
    <source>
        <dbReference type="Proteomes" id="UP001190700"/>
    </source>
</evidence>
<gene>
    <name evidence="1" type="ORF">CYMTET_25386</name>
</gene>
<reference evidence="1 2" key="1">
    <citation type="journal article" date="2015" name="Genome Biol. Evol.">
        <title>Comparative Genomics of a Bacterivorous Green Alga Reveals Evolutionary Causalities and Consequences of Phago-Mixotrophic Mode of Nutrition.</title>
        <authorList>
            <person name="Burns J.A."/>
            <person name="Paasch A."/>
            <person name="Narechania A."/>
            <person name="Kim E."/>
        </authorList>
    </citation>
    <scope>NUCLEOTIDE SEQUENCE [LARGE SCALE GENOMIC DNA]</scope>
    <source>
        <strain evidence="1 2">PLY_AMNH</strain>
    </source>
</reference>